<protein>
    <recommendedName>
        <fullName evidence="8">TAFII55 protein conserved region domain-containing protein</fullName>
    </recommendedName>
</protein>
<feature type="coiled-coil region" evidence="6">
    <location>
        <begin position="249"/>
        <end position="276"/>
    </location>
</feature>
<dbReference type="InterPro" id="IPR006751">
    <property type="entry name" value="TAFII55_prot_cons_reg"/>
</dbReference>
<reference evidence="9" key="1">
    <citation type="journal article" date="2020" name="Stud. Mycol.">
        <title>101 Dothideomycetes genomes: a test case for predicting lifestyles and emergence of pathogens.</title>
        <authorList>
            <person name="Haridas S."/>
            <person name="Albert R."/>
            <person name="Binder M."/>
            <person name="Bloem J."/>
            <person name="Labutti K."/>
            <person name="Salamov A."/>
            <person name="Andreopoulos B."/>
            <person name="Baker S."/>
            <person name="Barry K."/>
            <person name="Bills G."/>
            <person name="Bluhm B."/>
            <person name="Cannon C."/>
            <person name="Castanera R."/>
            <person name="Culley D."/>
            <person name="Daum C."/>
            <person name="Ezra D."/>
            <person name="Gonzalez J."/>
            <person name="Henrissat B."/>
            <person name="Kuo A."/>
            <person name="Liang C."/>
            <person name="Lipzen A."/>
            <person name="Lutzoni F."/>
            <person name="Magnuson J."/>
            <person name="Mondo S."/>
            <person name="Nolan M."/>
            <person name="Ohm R."/>
            <person name="Pangilinan J."/>
            <person name="Park H.-J."/>
            <person name="Ramirez L."/>
            <person name="Alfaro M."/>
            <person name="Sun H."/>
            <person name="Tritt A."/>
            <person name="Yoshinaga Y."/>
            <person name="Zwiers L.-H."/>
            <person name="Turgeon B."/>
            <person name="Goodwin S."/>
            <person name="Spatafora J."/>
            <person name="Crous P."/>
            <person name="Grigoriev I."/>
        </authorList>
    </citation>
    <scope>NUCLEOTIDE SEQUENCE</scope>
    <source>
        <strain evidence="9">CBS 480.64</strain>
    </source>
</reference>
<name>A0A6A7BWJ2_9PEZI</name>
<feature type="compositionally biased region" description="Polar residues" evidence="7">
    <location>
        <begin position="57"/>
        <end position="66"/>
    </location>
</feature>
<keyword evidence="5" id="KW-0539">Nucleus</keyword>
<evidence type="ECO:0000313" key="9">
    <source>
        <dbReference type="EMBL" id="KAF2859109.1"/>
    </source>
</evidence>
<evidence type="ECO:0000256" key="5">
    <source>
        <dbReference type="ARBA" id="ARBA00023242"/>
    </source>
</evidence>
<feature type="compositionally biased region" description="Low complexity" evidence="7">
    <location>
        <begin position="399"/>
        <end position="410"/>
    </location>
</feature>
<keyword evidence="10" id="KW-1185">Reference proteome</keyword>
<organism evidence="9 10">
    <name type="scientific">Piedraia hortae CBS 480.64</name>
    <dbReference type="NCBI Taxonomy" id="1314780"/>
    <lineage>
        <taxon>Eukaryota</taxon>
        <taxon>Fungi</taxon>
        <taxon>Dikarya</taxon>
        <taxon>Ascomycota</taxon>
        <taxon>Pezizomycotina</taxon>
        <taxon>Dothideomycetes</taxon>
        <taxon>Dothideomycetidae</taxon>
        <taxon>Capnodiales</taxon>
        <taxon>Piedraiaceae</taxon>
        <taxon>Piedraia</taxon>
    </lineage>
</organism>
<evidence type="ECO:0000259" key="8">
    <source>
        <dbReference type="SMART" id="SM01370"/>
    </source>
</evidence>
<sequence>MSQTFSQYKVQRISFPPRSKMSLKLKGPKRPAGDSQPESKASSPMRAASGGPKLKLTFSQPATPVEQTGGFPEGHQPRKKLSITTLNTKRPPPPRPHGVGYDSEESDREEDPAIQQGVILRMQPGPDAELVRAAISNNKIGSKEELGVDVGLRFLTSDFRRATLRVQNRLYAAVLVDLPCIIESMKSWDRKGWWKVADIHQMLLVLGRVQSDEEAKIYPLPREVDSEKMQYPHGLTPPMRYVRQRRFRKRMGNKQVENVEDEVERLLREDDEWESKYKDAKITLKEFTPAEYERHMEVEDMEMDNVVQSPDAIDEENEDEDDVAFQHDLEAAFAEAADPHAGAESPLVSATGFDSPVAFADGDIAMAETPVETSTPMHDEESESESEEDDYDDEDEDAAAQAAEKAQQLEEVADLEREIEAAKVKANTMTNQLLKRREMEKIAKLGDDLRMKKATYGLDDD</sequence>
<dbReference type="GO" id="GO:0005669">
    <property type="term" value="C:transcription factor TFIID complex"/>
    <property type="evidence" value="ECO:0007669"/>
    <property type="project" value="InterPro"/>
</dbReference>
<evidence type="ECO:0000256" key="7">
    <source>
        <dbReference type="SAM" id="MobiDB-lite"/>
    </source>
</evidence>
<accession>A0A6A7BWJ2</accession>
<evidence type="ECO:0000256" key="2">
    <source>
        <dbReference type="ARBA" id="ARBA00009368"/>
    </source>
</evidence>
<dbReference type="Pfam" id="PF04658">
    <property type="entry name" value="TAFII55_N"/>
    <property type="match status" value="1"/>
</dbReference>
<feature type="region of interest" description="Disordered" evidence="7">
    <location>
        <begin position="367"/>
        <end position="410"/>
    </location>
</feature>
<feature type="domain" description="TAFII55 protein conserved region" evidence="8">
    <location>
        <begin position="114"/>
        <end position="275"/>
    </location>
</feature>
<proteinExistence type="inferred from homology"/>
<feature type="region of interest" description="Disordered" evidence="7">
    <location>
        <begin position="1"/>
        <end position="109"/>
    </location>
</feature>
<comment type="subcellular location">
    <subcellularLocation>
        <location evidence="1">Nucleus</location>
    </subcellularLocation>
</comment>
<dbReference type="OrthoDB" id="153872at2759"/>
<keyword evidence="3" id="KW-0805">Transcription regulation</keyword>
<dbReference type="Proteomes" id="UP000799421">
    <property type="component" value="Unassembled WGS sequence"/>
</dbReference>
<keyword evidence="4" id="KW-0804">Transcription</keyword>
<dbReference type="EMBL" id="MU005997">
    <property type="protein sequence ID" value="KAF2859109.1"/>
    <property type="molecule type" value="Genomic_DNA"/>
</dbReference>
<dbReference type="GO" id="GO:0016251">
    <property type="term" value="F:RNA polymerase II general transcription initiation factor activity"/>
    <property type="evidence" value="ECO:0007669"/>
    <property type="project" value="TreeGrafter"/>
</dbReference>
<dbReference type="CDD" id="cd08047">
    <property type="entry name" value="TAF7"/>
    <property type="match status" value="1"/>
</dbReference>
<comment type="similarity">
    <text evidence="2">Belongs to the TAF7 family.</text>
</comment>
<dbReference type="GO" id="GO:0051123">
    <property type="term" value="P:RNA polymerase II preinitiation complex assembly"/>
    <property type="evidence" value="ECO:0007669"/>
    <property type="project" value="TreeGrafter"/>
</dbReference>
<keyword evidence="6" id="KW-0175">Coiled coil</keyword>
<evidence type="ECO:0000256" key="6">
    <source>
        <dbReference type="SAM" id="Coils"/>
    </source>
</evidence>
<evidence type="ECO:0000256" key="4">
    <source>
        <dbReference type="ARBA" id="ARBA00023163"/>
    </source>
</evidence>
<dbReference type="AlphaFoldDB" id="A0A6A7BWJ2"/>
<dbReference type="SMART" id="SM01370">
    <property type="entry name" value="TAFII55_N"/>
    <property type="match status" value="1"/>
</dbReference>
<dbReference type="InterPro" id="IPR037817">
    <property type="entry name" value="TAF7"/>
</dbReference>
<dbReference type="PANTHER" id="PTHR12228">
    <property type="entry name" value="TRANSCRIPTION INITIATION FACTOR TFIID 55 KD SUBUNIT-RELATED"/>
    <property type="match status" value="1"/>
</dbReference>
<evidence type="ECO:0000313" key="10">
    <source>
        <dbReference type="Proteomes" id="UP000799421"/>
    </source>
</evidence>
<dbReference type="PANTHER" id="PTHR12228:SF0">
    <property type="entry name" value="TATA-BOX BINDING PROTEIN ASSOCIATED FACTOR 7"/>
    <property type="match status" value="1"/>
</dbReference>
<evidence type="ECO:0000256" key="3">
    <source>
        <dbReference type="ARBA" id="ARBA00023015"/>
    </source>
</evidence>
<feature type="compositionally biased region" description="Acidic residues" evidence="7">
    <location>
        <begin position="380"/>
        <end position="398"/>
    </location>
</feature>
<gene>
    <name evidence="9" type="ORF">K470DRAFT_300455</name>
</gene>
<evidence type="ECO:0000256" key="1">
    <source>
        <dbReference type="ARBA" id="ARBA00004123"/>
    </source>
</evidence>